<dbReference type="EMBL" id="CAADEZ010000232">
    <property type="protein sequence ID" value="VFJ59189.1"/>
    <property type="molecule type" value="Genomic_DNA"/>
</dbReference>
<dbReference type="EMBL" id="CAADFL010000247">
    <property type="protein sequence ID" value="VFK12524.1"/>
    <property type="molecule type" value="Genomic_DNA"/>
</dbReference>
<dbReference type="AlphaFoldDB" id="A0A450SYH4"/>
<reference evidence="1" key="1">
    <citation type="submission" date="2019-02" db="EMBL/GenBank/DDBJ databases">
        <authorList>
            <person name="Gruber-Vodicka R. H."/>
            <person name="Seah K. B. B."/>
        </authorList>
    </citation>
    <scope>NUCLEOTIDE SEQUENCE</scope>
    <source>
        <strain evidence="1">BECK_BZ163</strain>
        <strain evidence="2">BECK_BZ164</strain>
    </source>
</reference>
<evidence type="ECO:0000313" key="2">
    <source>
        <dbReference type="EMBL" id="VFK12524.1"/>
    </source>
</evidence>
<organism evidence="1">
    <name type="scientific">Candidatus Kentrum sp. FM</name>
    <dbReference type="NCBI Taxonomy" id="2126340"/>
    <lineage>
        <taxon>Bacteria</taxon>
        <taxon>Pseudomonadati</taxon>
        <taxon>Pseudomonadota</taxon>
        <taxon>Gammaproteobacteria</taxon>
        <taxon>Candidatus Kentrum</taxon>
    </lineage>
</organism>
<protein>
    <submittedName>
        <fullName evidence="1">Uncharacterized protein</fullName>
    </submittedName>
</protein>
<name>A0A450SYH4_9GAMM</name>
<accession>A0A450SYH4</accession>
<sequence>MSVIRGITMFNTVIEAIKRLERNDDKSKGNEELLDYLHAEADKEISANMLNLLTYGDRIGWDRIEGRLAELSMFIQAAKERDRKEGASKGK</sequence>
<gene>
    <name evidence="1" type="ORF">BECKFM1743A_GA0114220_102322</name>
    <name evidence="2" type="ORF">BECKFM1743B_GA0114221_102473</name>
</gene>
<evidence type="ECO:0000313" key="1">
    <source>
        <dbReference type="EMBL" id="VFJ59189.1"/>
    </source>
</evidence>
<proteinExistence type="predicted"/>